<feature type="compositionally biased region" description="Low complexity" evidence="8">
    <location>
        <begin position="337"/>
        <end position="357"/>
    </location>
</feature>
<evidence type="ECO:0000256" key="4">
    <source>
        <dbReference type="ARBA" id="ARBA00022448"/>
    </source>
</evidence>
<evidence type="ECO:0000256" key="6">
    <source>
        <dbReference type="ARBA" id="ARBA00023006"/>
    </source>
</evidence>
<evidence type="ECO:0000256" key="1">
    <source>
        <dbReference type="ARBA" id="ARBA00004329"/>
    </source>
</evidence>
<reference evidence="10 11" key="1">
    <citation type="submission" date="2018-04" db="EMBL/GenBank/DDBJ databases">
        <authorList>
            <person name="Huttner S."/>
            <person name="Dainat J."/>
        </authorList>
    </citation>
    <scope>NUCLEOTIDE SEQUENCE [LARGE SCALE GENOMIC DNA]</scope>
</reference>
<feature type="compositionally biased region" description="Polar residues" evidence="8">
    <location>
        <begin position="223"/>
        <end position="241"/>
    </location>
</feature>
<comment type="function">
    <text evidence="7">Plays a role in autophagy. Functions at the preautophagosomal structure (PAS) in order to form normal autophagosomes under starvation conditions. Also plays a role in mitophagy and regulation of filamentous growth.</text>
</comment>
<evidence type="ECO:0000259" key="9">
    <source>
        <dbReference type="Pfam" id="PF18388"/>
    </source>
</evidence>
<evidence type="ECO:0000256" key="2">
    <source>
        <dbReference type="ARBA" id="ARBA00010082"/>
    </source>
</evidence>
<proteinExistence type="inferred from homology"/>
<evidence type="ECO:0000256" key="7">
    <source>
        <dbReference type="ARBA" id="ARBA00060351"/>
    </source>
</evidence>
<gene>
    <name evidence="10" type="ORF">TT172_LOCUS2087</name>
</gene>
<evidence type="ECO:0000256" key="8">
    <source>
        <dbReference type="SAM" id="MobiDB-lite"/>
    </source>
</evidence>
<evidence type="ECO:0000256" key="5">
    <source>
        <dbReference type="ARBA" id="ARBA00022927"/>
    </source>
</evidence>
<organism evidence="10 11">
    <name type="scientific">Thermothielavioides terrestris</name>
    <dbReference type="NCBI Taxonomy" id="2587410"/>
    <lineage>
        <taxon>Eukaryota</taxon>
        <taxon>Fungi</taxon>
        <taxon>Dikarya</taxon>
        <taxon>Ascomycota</taxon>
        <taxon>Pezizomycotina</taxon>
        <taxon>Sordariomycetes</taxon>
        <taxon>Sordariomycetidae</taxon>
        <taxon>Sordariales</taxon>
        <taxon>Chaetomiaceae</taxon>
        <taxon>Thermothielavioides</taxon>
    </lineage>
</organism>
<feature type="compositionally biased region" description="Low complexity" evidence="8">
    <location>
        <begin position="109"/>
        <end position="129"/>
    </location>
</feature>
<dbReference type="Gene3D" id="1.10.10.2570">
    <property type="match status" value="1"/>
</dbReference>
<feature type="compositionally biased region" description="Polar residues" evidence="8">
    <location>
        <begin position="413"/>
        <end position="433"/>
    </location>
</feature>
<evidence type="ECO:0000313" key="11">
    <source>
        <dbReference type="Proteomes" id="UP000289323"/>
    </source>
</evidence>
<dbReference type="PANTHER" id="PTHR40012">
    <property type="entry name" value="AUTOPHAGY-RELATED PROTEIN 29"/>
    <property type="match status" value="1"/>
</dbReference>
<protein>
    <recommendedName>
        <fullName evidence="3">Autophagy-related protein 29</fullName>
    </recommendedName>
</protein>
<dbReference type="Proteomes" id="UP000289323">
    <property type="component" value="Unassembled WGS sequence"/>
</dbReference>
<dbReference type="AlphaFoldDB" id="A0A3S4AKG2"/>
<dbReference type="GO" id="GO:0015031">
    <property type="term" value="P:protein transport"/>
    <property type="evidence" value="ECO:0007669"/>
    <property type="project" value="UniProtKB-KW"/>
</dbReference>
<dbReference type="Pfam" id="PF18388">
    <property type="entry name" value="ATG29_N"/>
    <property type="match status" value="1"/>
</dbReference>
<dbReference type="InterPro" id="IPR040666">
    <property type="entry name" value="Atg29_N"/>
</dbReference>
<comment type="similarity">
    <text evidence="2">Belongs to the ATG29 family.</text>
</comment>
<feature type="region of interest" description="Disordered" evidence="8">
    <location>
        <begin position="107"/>
        <end position="448"/>
    </location>
</feature>
<name>A0A3S4AKG2_9PEZI</name>
<feature type="compositionally biased region" description="Polar residues" evidence="8">
    <location>
        <begin position="185"/>
        <end position="198"/>
    </location>
</feature>
<feature type="compositionally biased region" description="Gly residues" evidence="8">
    <location>
        <begin position="394"/>
        <end position="403"/>
    </location>
</feature>
<evidence type="ECO:0000313" key="10">
    <source>
        <dbReference type="EMBL" id="SPQ19668.1"/>
    </source>
</evidence>
<keyword evidence="5" id="KW-0653">Protein transport</keyword>
<keyword evidence="6" id="KW-0072">Autophagy</keyword>
<dbReference type="FunFam" id="1.10.10.2570:FF:000001">
    <property type="entry name" value="Autophagy-related protein 29"/>
    <property type="match status" value="1"/>
</dbReference>
<dbReference type="PANTHER" id="PTHR40012:SF1">
    <property type="entry name" value="AUTOPHAGY-RELATED PROTEIN 29"/>
    <property type="match status" value="1"/>
</dbReference>
<dbReference type="GO" id="GO:0000045">
    <property type="term" value="P:autophagosome assembly"/>
    <property type="evidence" value="ECO:0007669"/>
    <property type="project" value="InterPro"/>
</dbReference>
<accession>A0A3S4AKG2</accession>
<keyword evidence="4" id="KW-0813">Transport</keyword>
<feature type="compositionally biased region" description="Low complexity" evidence="8">
    <location>
        <begin position="248"/>
        <end position="261"/>
    </location>
</feature>
<dbReference type="GO" id="GO:0000407">
    <property type="term" value="C:phagophore assembly site"/>
    <property type="evidence" value="ECO:0007669"/>
    <property type="project" value="UniProtKB-SubCell"/>
</dbReference>
<evidence type="ECO:0000256" key="3">
    <source>
        <dbReference type="ARBA" id="ARBA00013784"/>
    </source>
</evidence>
<sequence length="473" mass="49584">MESRKRLEDPAADRRKSPEQAAEESREPRYHVYIRLPFNRGDFVEPGTVNWSERKSEALWSIISDASVDNVDWNQLAVQFDVTVEFLLQMANYLTERHTSQLRAQMLKAAAGRGSSAPSPVPGADAPGAHPATAEPMRRTNSGAGRAPSALSMRRETATPLAKNLAEASGAAAGPSIRTAFPSRPGSTRNSSANTPVPSQNPPSSRPGTATRTSDPPRRPLSHLQNTPAHQQQRLEQQDNTGAPPSPAASTSSSPSSSSESLVESRIIRRPPRFTKPKDVRGGGNGNQPVRDDDDDDDVEAAFLPPQKHQVDSAPSPAGGSQDLGATLRGDMRHLTSDSSVSSAAIVSPPPATAGARAGAGAGAGEAVGRRATSTRQGLQGPLSPRRTAELAGRGQGQGGAKGRGTSREGSDGTPSMGSSFSDLDDASVTQSALEEALASGMQDGTIGSRMSVIGGTIGHALRSRYLPKSNRH</sequence>
<dbReference type="InterPro" id="IPR039362">
    <property type="entry name" value="ATG29_sf"/>
</dbReference>
<comment type="subcellular location">
    <subcellularLocation>
        <location evidence="1">Preautophagosomal structure</location>
    </subcellularLocation>
</comment>
<feature type="domain" description="Atg29 N-terminal" evidence="9">
    <location>
        <begin position="30"/>
        <end position="82"/>
    </location>
</feature>
<feature type="region of interest" description="Disordered" evidence="8">
    <location>
        <begin position="1"/>
        <end position="27"/>
    </location>
</feature>
<dbReference type="EMBL" id="OUUZ01000001">
    <property type="protein sequence ID" value="SPQ19668.1"/>
    <property type="molecule type" value="Genomic_DNA"/>
</dbReference>
<dbReference type="InterPro" id="IPR039113">
    <property type="entry name" value="ATG29"/>
</dbReference>